<dbReference type="InterPro" id="IPR043132">
    <property type="entry name" value="BCAT-like_C"/>
</dbReference>
<accession>A0ABN5WBZ0</accession>
<name>A0ABN5WBZ0_9STAP</name>
<evidence type="ECO:0000313" key="1">
    <source>
        <dbReference type="EMBL" id="BBD93215.1"/>
    </source>
</evidence>
<reference evidence="1 2" key="1">
    <citation type="submission" date="2018-05" db="EMBL/GenBank/DDBJ databases">
        <title>Complete genome sequencing of three human clinical isolates of Staphylococcus caprae reveals virulence factors similar to those of S. epidermidis and S. capitis.</title>
        <authorList>
            <person name="Watanabe S."/>
            <person name="Cui L."/>
        </authorList>
    </citation>
    <scope>NUCLEOTIDE SEQUENCE [LARGE SCALE GENOMIC DNA]</scope>
    <source>
        <strain evidence="1 2">JMUB590</strain>
    </source>
</reference>
<dbReference type="EMBL" id="AP018586">
    <property type="protein sequence ID" value="BBD93215.1"/>
    <property type="molecule type" value="Genomic_DNA"/>
</dbReference>
<dbReference type="Pfam" id="PF01063">
    <property type="entry name" value="Aminotran_4"/>
    <property type="match status" value="1"/>
</dbReference>
<evidence type="ECO:0000313" key="2">
    <source>
        <dbReference type="Proteomes" id="UP000274772"/>
    </source>
</evidence>
<dbReference type="RefSeq" id="WP_037541173.1">
    <property type="nucleotide sequence ID" value="NZ_AP018585.1"/>
</dbReference>
<keyword evidence="2" id="KW-1185">Reference proteome</keyword>
<protein>
    <submittedName>
        <fullName evidence="1">Para-aminobenzoate synthase component I homologue</fullName>
    </submittedName>
</protein>
<sequence length="202" mass="24066">MQLFETMRLENGDIPRLDYHFKRIQKSSADLKFNLNTQKWHELIQLIRETYPKGEYRLKVTLERDGHLDYIIAPLPEKTLFTARLVQRTHHVNQKYLVNKTSERHYLEHNHETDLILLYDETGKILEFDIGNIMIGEGNDLYTPTYHQDFLLGCMRQSLLDQGRMIEKDIYVDDLKKKIQANQINLYLINSLREVADVKIYI</sequence>
<gene>
    <name evidence="1" type="ORF">JMUB590_2161</name>
</gene>
<dbReference type="Proteomes" id="UP000274772">
    <property type="component" value="Chromosome"/>
</dbReference>
<dbReference type="InterPro" id="IPR001544">
    <property type="entry name" value="Aminotrans_IV"/>
</dbReference>
<dbReference type="Gene3D" id="3.30.470.10">
    <property type="match status" value="1"/>
</dbReference>
<dbReference type="InterPro" id="IPR043131">
    <property type="entry name" value="BCAT-like_N"/>
</dbReference>
<dbReference type="InterPro" id="IPR036038">
    <property type="entry name" value="Aminotransferase-like"/>
</dbReference>
<organism evidence="1 2">
    <name type="scientific">Staphylococcus caprae</name>
    <dbReference type="NCBI Taxonomy" id="29380"/>
    <lineage>
        <taxon>Bacteria</taxon>
        <taxon>Bacillati</taxon>
        <taxon>Bacillota</taxon>
        <taxon>Bacilli</taxon>
        <taxon>Bacillales</taxon>
        <taxon>Staphylococcaceae</taxon>
        <taxon>Staphylococcus</taxon>
    </lineage>
</organism>
<dbReference type="SUPFAM" id="SSF56752">
    <property type="entry name" value="D-aminoacid aminotransferase-like PLP-dependent enzymes"/>
    <property type="match status" value="1"/>
</dbReference>
<dbReference type="Gene3D" id="3.20.10.10">
    <property type="entry name" value="D-amino Acid Aminotransferase, subunit A, domain 2"/>
    <property type="match status" value="1"/>
</dbReference>
<dbReference type="GeneID" id="58051894"/>
<proteinExistence type="predicted"/>